<evidence type="ECO:0000256" key="1">
    <source>
        <dbReference type="ARBA" id="ARBA00022475"/>
    </source>
</evidence>
<feature type="transmembrane region" description="Helical" evidence="5">
    <location>
        <begin position="133"/>
        <end position="156"/>
    </location>
</feature>
<feature type="transmembrane region" description="Helical" evidence="5">
    <location>
        <begin position="372"/>
        <end position="391"/>
    </location>
</feature>
<evidence type="ECO:0000256" key="5">
    <source>
        <dbReference type="SAM" id="Phobius"/>
    </source>
</evidence>
<dbReference type="Pfam" id="PF07690">
    <property type="entry name" value="MFS_1"/>
    <property type="match status" value="1"/>
</dbReference>
<protein>
    <submittedName>
        <fullName evidence="7">MFS transporter</fullName>
    </submittedName>
</protein>
<feature type="domain" description="Major facilitator superfamily (MFS) profile" evidence="6">
    <location>
        <begin position="8"/>
        <end position="395"/>
    </location>
</feature>
<feature type="transmembrane region" description="Helical" evidence="5">
    <location>
        <begin position="250"/>
        <end position="275"/>
    </location>
</feature>
<feature type="transmembrane region" description="Helical" evidence="5">
    <location>
        <begin position="282"/>
        <end position="302"/>
    </location>
</feature>
<feature type="transmembrane region" description="Helical" evidence="5">
    <location>
        <begin position="202"/>
        <end position="224"/>
    </location>
</feature>
<organism evidence="7 8">
    <name type="scientific">Symbiopectobacterium purcellii</name>
    <dbReference type="NCBI Taxonomy" id="2871826"/>
    <lineage>
        <taxon>Bacteria</taxon>
        <taxon>Pseudomonadati</taxon>
        <taxon>Pseudomonadota</taxon>
        <taxon>Gammaproteobacteria</taxon>
        <taxon>Enterobacterales</taxon>
        <taxon>Enterobacteriaceae</taxon>
    </lineage>
</organism>
<dbReference type="RefSeq" id="WP_222159007.1">
    <property type="nucleotide sequence ID" value="NZ_CP081864.1"/>
</dbReference>
<feature type="transmembrane region" description="Helical" evidence="5">
    <location>
        <begin position="344"/>
        <end position="366"/>
    </location>
</feature>
<accession>A0ABX9AMW2</accession>
<evidence type="ECO:0000256" key="2">
    <source>
        <dbReference type="ARBA" id="ARBA00022692"/>
    </source>
</evidence>
<dbReference type="InterPro" id="IPR020846">
    <property type="entry name" value="MFS_dom"/>
</dbReference>
<evidence type="ECO:0000313" key="7">
    <source>
        <dbReference type="EMBL" id="QZN95939.1"/>
    </source>
</evidence>
<dbReference type="EMBL" id="CP081864">
    <property type="protein sequence ID" value="QZN95939.1"/>
    <property type="molecule type" value="Genomic_DNA"/>
</dbReference>
<keyword evidence="2 5" id="KW-0812">Transmembrane</keyword>
<keyword evidence="8" id="KW-1185">Reference proteome</keyword>
<reference evidence="7 8" key="1">
    <citation type="submission" date="2021-08" db="EMBL/GenBank/DDBJ databases">
        <title>Culture and genomic analysis of Symbiopectobacterium purcellii sp. nov. gen. nov., isolated from the leafhopper Empoasca decipiens.</title>
        <authorList>
            <person name="Nadal-Jimenez P."/>
            <person name="Siozios S."/>
            <person name="Halliday N."/>
            <person name="Camara M."/>
            <person name="Hurst G.D.D."/>
        </authorList>
    </citation>
    <scope>NUCLEOTIDE SEQUENCE [LARGE SCALE GENOMIC DNA]</scope>
    <source>
        <strain evidence="7 8">SyEd1</strain>
    </source>
</reference>
<sequence>MKTMKLPLLAQISCAHLVSHFHIMVLPVLIPLLSAQRGISFVELGLAISVFNIVSACVQTPIGFAVDRIGARRTLVAGLTLGSLSFMSLGLTPHYLWLLIAMGFAGVANAVYHPSDYALLSRGIDDKRMGRAFSIHTFSGFLGNAITPGILLAVAAWLSINAAFIVSGVVGLLVVVMLLMHKDEPTRLKSTAPKSGAAPAQTSARALFSLPIMALLGLFLMLSLSTNSIQNFSVTALVTGYDLPLSDANAVLTAFLFASAFGVLAGGVLAGGALADKTERHGLVATGALAVTAVLVAIVAIYPLPAMVLVPLLAAAGFLSGMIAPSRDMLVRAASPKGAEGRVFGIVSTGFNIGGAAGPVLFGWLLDNGHPHAIFWSAVIFMLITAAITLVQEMRASKRRAAAAA</sequence>
<dbReference type="Gene3D" id="1.20.1250.20">
    <property type="entry name" value="MFS general substrate transporter like domains"/>
    <property type="match status" value="2"/>
</dbReference>
<keyword evidence="4 5" id="KW-0472">Membrane</keyword>
<evidence type="ECO:0000259" key="6">
    <source>
        <dbReference type="PROSITE" id="PS50850"/>
    </source>
</evidence>
<feature type="transmembrane region" description="Helical" evidence="5">
    <location>
        <begin position="162"/>
        <end position="181"/>
    </location>
</feature>
<dbReference type="InterPro" id="IPR036259">
    <property type="entry name" value="MFS_trans_sf"/>
</dbReference>
<evidence type="ECO:0000313" key="8">
    <source>
        <dbReference type="Proteomes" id="UP000825886"/>
    </source>
</evidence>
<feature type="transmembrane region" description="Helical" evidence="5">
    <location>
        <begin position="308"/>
        <end position="324"/>
    </location>
</feature>
<proteinExistence type="predicted"/>
<evidence type="ECO:0000256" key="3">
    <source>
        <dbReference type="ARBA" id="ARBA00022989"/>
    </source>
</evidence>
<feature type="transmembrane region" description="Helical" evidence="5">
    <location>
        <begin position="95"/>
        <end position="112"/>
    </location>
</feature>
<dbReference type="Proteomes" id="UP000825886">
    <property type="component" value="Chromosome"/>
</dbReference>
<dbReference type="PROSITE" id="PS50850">
    <property type="entry name" value="MFS"/>
    <property type="match status" value="1"/>
</dbReference>
<feature type="transmembrane region" description="Helical" evidence="5">
    <location>
        <begin position="45"/>
        <end position="66"/>
    </location>
</feature>
<feature type="transmembrane region" description="Helical" evidence="5">
    <location>
        <begin position="73"/>
        <end position="89"/>
    </location>
</feature>
<evidence type="ECO:0000256" key="4">
    <source>
        <dbReference type="ARBA" id="ARBA00023136"/>
    </source>
</evidence>
<keyword evidence="1" id="KW-1003">Cell membrane</keyword>
<gene>
    <name evidence="7" type="ORF">K6K13_00025</name>
</gene>
<dbReference type="SUPFAM" id="SSF103473">
    <property type="entry name" value="MFS general substrate transporter"/>
    <property type="match status" value="1"/>
</dbReference>
<keyword evidence="3 5" id="KW-1133">Transmembrane helix</keyword>
<dbReference type="InterPro" id="IPR011701">
    <property type="entry name" value="MFS"/>
</dbReference>
<name>A0ABX9AMW2_9ENTR</name>
<dbReference type="PANTHER" id="PTHR43129:SF1">
    <property type="entry name" value="FOSMIDOMYCIN RESISTANCE PROTEIN"/>
    <property type="match status" value="1"/>
</dbReference>
<dbReference type="PANTHER" id="PTHR43129">
    <property type="entry name" value="FOSMIDOMYCIN RESISTANCE PROTEIN"/>
    <property type="match status" value="1"/>
</dbReference>